<protein>
    <recommendedName>
        <fullName evidence="1">Serine aminopeptidase S33 domain-containing protein</fullName>
    </recommendedName>
</protein>
<dbReference type="EMBL" id="JAACJJ010000014">
    <property type="protein sequence ID" value="KAF5326980.1"/>
    <property type="molecule type" value="Genomic_DNA"/>
</dbReference>
<feature type="domain" description="Serine aminopeptidase S33" evidence="1">
    <location>
        <begin position="62"/>
        <end position="147"/>
    </location>
</feature>
<sequence>MTTTYTHDSLDIHLPSGVTLQSDIWKPANEVSLNPEATKVAICLHPWSWLGGRKEDPVLTSLVEPLLLADYIVMSYNSRGVGRSSGWRSFTGFSEAEDLKALVQWVIQQHPNITSVVLLGYSHGSLITSLHPALTSPKISHILLSYPLGPRTWLTLFNSSSYTTALRQLVEDPNSNVLLIFGDQDEFTSISSYKSWASELEGPNARVVEIKSASHFWRGRSALQLESAILDWLP</sequence>
<evidence type="ECO:0000313" key="2">
    <source>
        <dbReference type="EMBL" id="KAF5326980.1"/>
    </source>
</evidence>
<gene>
    <name evidence="2" type="ORF">D9619_004816</name>
</gene>
<dbReference type="InterPro" id="IPR022742">
    <property type="entry name" value="Hydrolase_4"/>
</dbReference>
<evidence type="ECO:0000313" key="3">
    <source>
        <dbReference type="Proteomes" id="UP000567179"/>
    </source>
</evidence>
<dbReference type="PANTHER" id="PTHR42103:SF2">
    <property type="entry name" value="AB HYDROLASE-1 DOMAIN-CONTAINING PROTEIN"/>
    <property type="match status" value="1"/>
</dbReference>
<dbReference type="PANTHER" id="PTHR42103">
    <property type="entry name" value="ALPHA/BETA-HYDROLASES SUPERFAMILY PROTEIN"/>
    <property type="match status" value="1"/>
</dbReference>
<dbReference type="OrthoDB" id="10260961at2759"/>
<proteinExistence type="predicted"/>
<organism evidence="2 3">
    <name type="scientific">Psilocybe cf. subviscida</name>
    <dbReference type="NCBI Taxonomy" id="2480587"/>
    <lineage>
        <taxon>Eukaryota</taxon>
        <taxon>Fungi</taxon>
        <taxon>Dikarya</taxon>
        <taxon>Basidiomycota</taxon>
        <taxon>Agaricomycotina</taxon>
        <taxon>Agaricomycetes</taxon>
        <taxon>Agaricomycetidae</taxon>
        <taxon>Agaricales</taxon>
        <taxon>Agaricineae</taxon>
        <taxon>Strophariaceae</taxon>
        <taxon>Psilocybe</taxon>
    </lineage>
</organism>
<reference evidence="2 3" key="1">
    <citation type="journal article" date="2020" name="ISME J.">
        <title>Uncovering the hidden diversity of litter-decomposition mechanisms in mushroom-forming fungi.</title>
        <authorList>
            <person name="Floudas D."/>
            <person name="Bentzer J."/>
            <person name="Ahren D."/>
            <person name="Johansson T."/>
            <person name="Persson P."/>
            <person name="Tunlid A."/>
        </authorList>
    </citation>
    <scope>NUCLEOTIDE SEQUENCE [LARGE SCALE GENOMIC DNA]</scope>
    <source>
        <strain evidence="2 3">CBS 101986</strain>
    </source>
</reference>
<dbReference type="Pfam" id="PF12146">
    <property type="entry name" value="Hydrolase_4"/>
    <property type="match status" value="1"/>
</dbReference>
<dbReference type="AlphaFoldDB" id="A0A8H5F7T8"/>
<accession>A0A8H5F7T8</accession>
<comment type="caution">
    <text evidence="2">The sequence shown here is derived from an EMBL/GenBank/DDBJ whole genome shotgun (WGS) entry which is preliminary data.</text>
</comment>
<keyword evidence="3" id="KW-1185">Reference proteome</keyword>
<dbReference type="InterPro" id="IPR029058">
    <property type="entry name" value="AB_hydrolase_fold"/>
</dbReference>
<name>A0A8H5F7T8_9AGAR</name>
<dbReference type="Gene3D" id="3.40.50.1820">
    <property type="entry name" value="alpha/beta hydrolase"/>
    <property type="match status" value="1"/>
</dbReference>
<dbReference type="Proteomes" id="UP000567179">
    <property type="component" value="Unassembled WGS sequence"/>
</dbReference>
<dbReference type="SUPFAM" id="SSF53474">
    <property type="entry name" value="alpha/beta-Hydrolases"/>
    <property type="match status" value="1"/>
</dbReference>
<evidence type="ECO:0000259" key="1">
    <source>
        <dbReference type="Pfam" id="PF12146"/>
    </source>
</evidence>